<feature type="domain" description="Transcription regulator PadR N-terminal" evidence="2">
    <location>
        <begin position="14"/>
        <end position="82"/>
    </location>
</feature>
<feature type="compositionally biased region" description="Basic and acidic residues" evidence="1">
    <location>
        <begin position="155"/>
        <end position="165"/>
    </location>
</feature>
<dbReference type="CDD" id="cd00090">
    <property type="entry name" value="HTH_ARSR"/>
    <property type="match status" value="1"/>
</dbReference>
<dbReference type="Proteomes" id="UP000589036">
    <property type="component" value="Unassembled WGS sequence"/>
</dbReference>
<dbReference type="GO" id="GO:0003677">
    <property type="term" value="F:DNA binding"/>
    <property type="evidence" value="ECO:0007669"/>
    <property type="project" value="UniProtKB-KW"/>
</dbReference>
<evidence type="ECO:0000259" key="2">
    <source>
        <dbReference type="Pfam" id="PF03551"/>
    </source>
</evidence>
<dbReference type="AlphaFoldDB" id="A0A852TR81"/>
<feature type="compositionally biased region" description="Basic and acidic residues" evidence="1">
    <location>
        <begin position="326"/>
        <end position="338"/>
    </location>
</feature>
<dbReference type="SUPFAM" id="SSF46785">
    <property type="entry name" value="Winged helix' DNA-binding domain"/>
    <property type="match status" value="1"/>
</dbReference>
<dbReference type="InterPro" id="IPR036388">
    <property type="entry name" value="WH-like_DNA-bd_sf"/>
</dbReference>
<name>A0A852TR81_9ACTN</name>
<dbReference type="PANTHER" id="PTHR43252">
    <property type="entry name" value="TRANSCRIPTIONAL REGULATOR YQJI"/>
    <property type="match status" value="1"/>
</dbReference>
<evidence type="ECO:0000313" key="4">
    <source>
        <dbReference type="Proteomes" id="UP000589036"/>
    </source>
</evidence>
<dbReference type="InterPro" id="IPR036390">
    <property type="entry name" value="WH_DNA-bd_sf"/>
</dbReference>
<dbReference type="RefSeq" id="WP_179641998.1">
    <property type="nucleotide sequence ID" value="NZ_BAAAYY010000024.1"/>
</dbReference>
<dbReference type="InterPro" id="IPR005149">
    <property type="entry name" value="Tscrpt_reg_PadR_N"/>
</dbReference>
<dbReference type="Pfam" id="PF03551">
    <property type="entry name" value="PadR"/>
    <property type="match status" value="1"/>
</dbReference>
<sequence length="344" mass="37440">MSTIFGHGRLRLYLLKLLDESPRHGYEIISLLRDRFLGVYSPSPGTIYPRLARLEEEGLVSHEEVNGRKVYRLTDKGREELRSRGGDLDDLEREITDSVRDVARAVKQDVRDTIGSLREELKFAAGDTRRQSKAGPKGAGDVWGEASTEDSADSEEARREREHAGSGRTGGSWWERDWEKVAHGFSAWGSSWSRHGRGEERTGPDVERALRDFSGRVRAVVREAGQVGESAATDLRRILDETVEAIRRDARTWGPPGSEEAPGGRSGDAASGTGTRDGGGESAKDTGAESAKPERTPEESAAGGTGHGPFAQPPAGTDTGDPWDSAIREDRERREHGDGPGSTA</sequence>
<comment type="caution">
    <text evidence="3">The sequence shown here is derived from an EMBL/GenBank/DDBJ whole genome shotgun (WGS) entry which is preliminary data.</text>
</comment>
<accession>A0A852TR81</accession>
<protein>
    <submittedName>
        <fullName evidence="3">DNA-binding PadR family transcriptional regulator</fullName>
    </submittedName>
</protein>
<evidence type="ECO:0000313" key="3">
    <source>
        <dbReference type="EMBL" id="NYE45807.1"/>
    </source>
</evidence>
<feature type="compositionally biased region" description="Basic and acidic residues" evidence="1">
    <location>
        <begin position="278"/>
        <end position="298"/>
    </location>
</feature>
<feature type="region of interest" description="Disordered" evidence="1">
    <location>
        <begin position="126"/>
        <end position="171"/>
    </location>
</feature>
<gene>
    <name evidence="3" type="ORF">HDA32_000927</name>
</gene>
<dbReference type="InterPro" id="IPR011991">
    <property type="entry name" value="ArsR-like_HTH"/>
</dbReference>
<dbReference type="Gene3D" id="1.10.10.10">
    <property type="entry name" value="Winged helix-like DNA-binding domain superfamily/Winged helix DNA-binding domain"/>
    <property type="match status" value="1"/>
</dbReference>
<proteinExistence type="predicted"/>
<keyword evidence="3" id="KW-0238">DNA-binding</keyword>
<keyword evidence="4" id="KW-1185">Reference proteome</keyword>
<organism evidence="3 4">
    <name type="scientific">Spinactinospora alkalitolerans</name>
    <dbReference type="NCBI Taxonomy" id="687207"/>
    <lineage>
        <taxon>Bacteria</taxon>
        <taxon>Bacillati</taxon>
        <taxon>Actinomycetota</taxon>
        <taxon>Actinomycetes</taxon>
        <taxon>Streptosporangiales</taxon>
        <taxon>Nocardiopsidaceae</taxon>
        <taxon>Spinactinospora</taxon>
    </lineage>
</organism>
<reference evidence="3 4" key="1">
    <citation type="submission" date="2020-07" db="EMBL/GenBank/DDBJ databases">
        <title>Sequencing the genomes of 1000 actinobacteria strains.</title>
        <authorList>
            <person name="Klenk H.-P."/>
        </authorList>
    </citation>
    <scope>NUCLEOTIDE SEQUENCE [LARGE SCALE GENOMIC DNA]</scope>
    <source>
        <strain evidence="3 4">CXB654</strain>
    </source>
</reference>
<evidence type="ECO:0000256" key="1">
    <source>
        <dbReference type="SAM" id="MobiDB-lite"/>
    </source>
</evidence>
<feature type="region of interest" description="Disordered" evidence="1">
    <location>
        <begin position="247"/>
        <end position="344"/>
    </location>
</feature>
<dbReference type="PANTHER" id="PTHR43252:SF7">
    <property type="entry name" value="TRANSCRIPTIONAL REGULATOR YQJI"/>
    <property type="match status" value="1"/>
</dbReference>
<dbReference type="EMBL" id="JACCCC010000001">
    <property type="protein sequence ID" value="NYE45807.1"/>
    <property type="molecule type" value="Genomic_DNA"/>
</dbReference>